<evidence type="ECO:0000313" key="3">
    <source>
        <dbReference type="Proteomes" id="UP000824265"/>
    </source>
</evidence>
<proteinExistence type="predicted"/>
<organism evidence="2 3">
    <name type="scientific">Candidatus Acetatifactor stercoripullorum</name>
    <dbReference type="NCBI Taxonomy" id="2838414"/>
    <lineage>
        <taxon>Bacteria</taxon>
        <taxon>Bacillati</taxon>
        <taxon>Bacillota</taxon>
        <taxon>Clostridia</taxon>
        <taxon>Lachnospirales</taxon>
        <taxon>Lachnospiraceae</taxon>
        <taxon>Acetatifactor</taxon>
    </lineage>
</organism>
<feature type="transmembrane region" description="Helical" evidence="1">
    <location>
        <begin position="291"/>
        <end position="310"/>
    </location>
</feature>
<reference evidence="2" key="2">
    <citation type="submission" date="2021-04" db="EMBL/GenBank/DDBJ databases">
        <authorList>
            <person name="Gilroy R."/>
        </authorList>
    </citation>
    <scope>NUCLEOTIDE SEQUENCE</scope>
    <source>
        <strain evidence="2">CHK195-6426</strain>
    </source>
</reference>
<feature type="transmembrane region" description="Helical" evidence="1">
    <location>
        <begin position="493"/>
        <end position="510"/>
    </location>
</feature>
<keyword evidence="1" id="KW-0812">Transmembrane</keyword>
<accession>A0A9D1R8H6</accession>
<comment type="caution">
    <text evidence="2">The sequence shown here is derived from an EMBL/GenBank/DDBJ whole genome shotgun (WGS) entry which is preliminary data.</text>
</comment>
<feature type="transmembrane region" description="Helical" evidence="1">
    <location>
        <begin position="522"/>
        <end position="543"/>
    </location>
</feature>
<evidence type="ECO:0000313" key="2">
    <source>
        <dbReference type="EMBL" id="HIW82463.1"/>
    </source>
</evidence>
<sequence>MSFWARIRSLHIAENKYFRILLLAELLFLFAAALGLFGKDAVYECGAESMISSTGVWVESYEGIYLEGQENGETVEIQNISLPKGTYRVQLKYATDTNMVNSCSVIDSSIPAKNLRTNGTGLFAGLTQTDFDMWLLQDSAHLTVQVQYGGEGMLAVQGLTIYQTNAWNRIGLFVLFCFITLFNVCWVYVCYDKAYRVPPEKKSRAFLLGVIVLFSSLPLMVDGMPGAGDLIYHLMRVEGIKDGLLSGQFPIRISPNWIQGYGYASPIFYGETLLYPAALFRLIGFSIVTSYRLYLLLVTVATVLIAYFCFGKMFQNPNIGVFCSMLYSLSVYRIYKTYLCGSWGETLGIMALPLLVYGFYRVFSREEEEGCQKSWIPLTAGFTLLIQSHLLTGEMAGFFTILLCILFWKRVFRKKTFFVLAKTVVYSALLSAWFLVPFMDYMLTGDFVIQHVSERTIQDRGLYLAHLLFTFFRGGSTVYFADSGMADTQPMGVGISLIAALLVFGLLLLNKRGNVLSDKELALGKVAAGFSLLAMLFSLSLFPWNDIQKLGSIPAVLVSSIQFPNRFLTVANVCLVTVAGVVAKWQLLNKRRMQLSLYIGGMVFLLGISSIFLLNDILSRVDVFRAYNSEGGLGTGYIAGAEYLPYGADASRYWYHEPECPENVTCLDYQRKELGAEAWLSNEQEEPAQVTFSLLYYKGYHAYAAETREELPCYAGDNFQVTVELPAGFEGEVTVSFESPWYWRLGEIISLITLLSMGISGLYGKKKKREEVPQCLED</sequence>
<name>A0A9D1R8H6_9FIRM</name>
<dbReference type="Proteomes" id="UP000824265">
    <property type="component" value="Unassembled WGS sequence"/>
</dbReference>
<dbReference type="AlphaFoldDB" id="A0A9D1R8H6"/>
<feature type="transmembrane region" description="Helical" evidence="1">
    <location>
        <begin position="428"/>
        <end position="449"/>
    </location>
</feature>
<feature type="transmembrane region" description="Helical" evidence="1">
    <location>
        <begin position="20"/>
        <end position="38"/>
    </location>
</feature>
<feature type="transmembrane region" description="Helical" evidence="1">
    <location>
        <begin position="563"/>
        <end position="583"/>
    </location>
</feature>
<feature type="transmembrane region" description="Helical" evidence="1">
    <location>
        <begin position="741"/>
        <end position="763"/>
    </location>
</feature>
<keyword evidence="1" id="KW-1133">Transmembrane helix</keyword>
<reference evidence="2" key="1">
    <citation type="journal article" date="2021" name="PeerJ">
        <title>Extensive microbial diversity within the chicken gut microbiome revealed by metagenomics and culture.</title>
        <authorList>
            <person name="Gilroy R."/>
            <person name="Ravi A."/>
            <person name="Getino M."/>
            <person name="Pursley I."/>
            <person name="Horton D.L."/>
            <person name="Alikhan N.F."/>
            <person name="Baker D."/>
            <person name="Gharbi K."/>
            <person name="Hall N."/>
            <person name="Watson M."/>
            <person name="Adriaenssens E.M."/>
            <person name="Foster-Nyarko E."/>
            <person name="Jarju S."/>
            <person name="Secka A."/>
            <person name="Antonio M."/>
            <person name="Oren A."/>
            <person name="Chaudhuri R.R."/>
            <person name="La Ragione R."/>
            <person name="Hildebrand F."/>
            <person name="Pallen M.J."/>
        </authorList>
    </citation>
    <scope>NUCLEOTIDE SEQUENCE</scope>
    <source>
        <strain evidence="2">CHK195-6426</strain>
    </source>
</reference>
<feature type="transmembrane region" description="Helical" evidence="1">
    <location>
        <begin position="203"/>
        <end position="221"/>
    </location>
</feature>
<feature type="transmembrane region" description="Helical" evidence="1">
    <location>
        <begin position="375"/>
        <end position="408"/>
    </location>
</feature>
<feature type="transmembrane region" description="Helical" evidence="1">
    <location>
        <begin position="170"/>
        <end position="191"/>
    </location>
</feature>
<feature type="transmembrane region" description="Helical" evidence="1">
    <location>
        <begin position="595"/>
        <end position="614"/>
    </location>
</feature>
<feature type="transmembrane region" description="Helical" evidence="1">
    <location>
        <begin position="347"/>
        <end position="363"/>
    </location>
</feature>
<keyword evidence="1" id="KW-0472">Membrane</keyword>
<protein>
    <recommendedName>
        <fullName evidence="4">Membrane protein 6-pyruvoyl-tetrahydropterin synthase-related domain-containing protein</fullName>
    </recommendedName>
</protein>
<dbReference type="EMBL" id="DXGH01000072">
    <property type="protein sequence ID" value="HIW82463.1"/>
    <property type="molecule type" value="Genomic_DNA"/>
</dbReference>
<gene>
    <name evidence="2" type="ORF">H9742_13255</name>
</gene>
<evidence type="ECO:0000256" key="1">
    <source>
        <dbReference type="SAM" id="Phobius"/>
    </source>
</evidence>
<evidence type="ECO:0008006" key="4">
    <source>
        <dbReference type="Google" id="ProtNLM"/>
    </source>
</evidence>